<name>C4ICL3_CLOBU</name>
<accession>C4ICL3</accession>
<dbReference type="HOGENOM" id="CLU_3326460_0_0_9"/>
<organism evidence="1 2">
    <name type="scientific">Clostridium butyricum E4 str. BoNT E BL5262</name>
    <dbReference type="NCBI Taxonomy" id="632245"/>
    <lineage>
        <taxon>Bacteria</taxon>
        <taxon>Bacillati</taxon>
        <taxon>Bacillota</taxon>
        <taxon>Clostridia</taxon>
        <taxon>Eubacteriales</taxon>
        <taxon>Clostridiaceae</taxon>
        <taxon>Clostridium</taxon>
    </lineage>
</organism>
<dbReference type="Proteomes" id="UP000003081">
    <property type="component" value="Unassembled WGS sequence"/>
</dbReference>
<dbReference type="AlphaFoldDB" id="C4ICL3"/>
<keyword evidence="2" id="KW-1185">Reference proteome</keyword>
<comment type="caution">
    <text evidence="1">The sequence shown here is derived from an EMBL/GenBank/DDBJ whole genome shotgun (WGS) entry which is preliminary data.</text>
</comment>
<gene>
    <name evidence="1" type="ORF">CLP_0890</name>
</gene>
<evidence type="ECO:0000313" key="2">
    <source>
        <dbReference type="Proteomes" id="UP000003081"/>
    </source>
</evidence>
<proteinExistence type="predicted"/>
<evidence type="ECO:0000313" key="1">
    <source>
        <dbReference type="EMBL" id="EEP56326.1"/>
    </source>
</evidence>
<dbReference type="EMBL" id="ACOM01000001">
    <property type="protein sequence ID" value="EEP56326.1"/>
    <property type="molecule type" value="Genomic_DNA"/>
</dbReference>
<sequence length="38" mass="4778">MTYYRNLFKKLLFLLEFIKNMINYKKVRFDSQNESEVI</sequence>
<reference evidence="1 2" key="1">
    <citation type="submission" date="2009-08" db="EMBL/GenBank/DDBJ databases">
        <authorList>
            <person name="Shrivastava S."/>
            <person name="Brinkac L.B."/>
            <person name="Brown J.L."/>
            <person name="Bruce D.B."/>
            <person name="Detter C."/>
            <person name="Green L.D."/>
            <person name="Munk C.A."/>
            <person name="Rogers Y.C."/>
            <person name="Tapia R."/>
            <person name="Sims D.R."/>
            <person name="Smith L.A."/>
            <person name="Smith T.J."/>
            <person name="Sutton G."/>
            <person name="Brettin T."/>
        </authorList>
    </citation>
    <scope>NUCLEOTIDE SEQUENCE [LARGE SCALE GENOMIC DNA]</scope>
    <source>
        <strain evidence="2">E4 str. BoNT E BL5262</strain>
    </source>
</reference>
<protein>
    <submittedName>
        <fullName evidence="1">Uncharacterized protein</fullName>
    </submittedName>
</protein>